<evidence type="ECO:0000256" key="6">
    <source>
        <dbReference type="ARBA" id="ARBA00022989"/>
    </source>
</evidence>
<keyword evidence="9" id="KW-0325">Glycoprotein</keyword>
<dbReference type="Pfam" id="PF03567">
    <property type="entry name" value="Sulfotransfer_2"/>
    <property type="match status" value="1"/>
</dbReference>
<keyword evidence="7" id="KW-0333">Golgi apparatus</keyword>
<dbReference type="SUPFAM" id="SSF52540">
    <property type="entry name" value="P-loop containing nucleoside triphosphate hydrolases"/>
    <property type="match status" value="1"/>
</dbReference>
<dbReference type="InterPro" id="IPR007734">
    <property type="entry name" value="Heparan_SO4_2-O-STrfase"/>
</dbReference>
<comment type="subcellular location">
    <subcellularLocation>
        <location evidence="1">Golgi apparatus membrane</location>
        <topology evidence="1">Single-pass type II membrane protein</topology>
    </subcellularLocation>
</comment>
<dbReference type="InterPro" id="IPR027417">
    <property type="entry name" value="P-loop_NTPase"/>
</dbReference>
<feature type="transmembrane region" description="Helical" evidence="10">
    <location>
        <begin position="7"/>
        <end position="28"/>
    </location>
</feature>
<dbReference type="Proteomes" id="UP000749559">
    <property type="component" value="Unassembled WGS sequence"/>
</dbReference>
<keyword evidence="5" id="KW-0735">Signal-anchor</keyword>
<evidence type="ECO:0000313" key="11">
    <source>
        <dbReference type="EMBL" id="CAH1786349.1"/>
    </source>
</evidence>
<dbReference type="OrthoDB" id="10019582at2759"/>
<sequence>QLKMKTYLRYITLIFIVVFSFTISKWLFADKTSNVYKSTEHNHMTQDNSLIDRAILSKAKMYQKTWETSTNVETAVICGSDDNTSLSGYEEDDRDNDLIMYSECGKCGSGTLIAVLSRACHESKVYHTKYTIPLPEDDVLSTVELKLNYVRETILKKTRPYIFTGHSSFIDFKEIGLQQPIYIDLVRDPVNRWISLFYYMQQSNHHKGQYPKSVDYCIKLWITETWCYRSKDIVKCLQNSPFKGCKYGMVTPAYKRWFTGRYTNSTTWSIARAKHNIERYYKFIGLTEHFNDTLKGLEIIIPRFKQGILTDVYRNTTNKNVGHHNPNPRNSTLVLMKKLLVDDYDIYEFIRQRFYIQLKCLGIR</sequence>
<evidence type="ECO:0000256" key="9">
    <source>
        <dbReference type="ARBA" id="ARBA00023180"/>
    </source>
</evidence>
<gene>
    <name evidence="11" type="ORF">OFUS_LOCUS12263</name>
</gene>
<evidence type="ECO:0000313" key="12">
    <source>
        <dbReference type="Proteomes" id="UP000749559"/>
    </source>
</evidence>
<evidence type="ECO:0000256" key="8">
    <source>
        <dbReference type="ARBA" id="ARBA00023136"/>
    </source>
</evidence>
<dbReference type="AlphaFoldDB" id="A0A8S4P0J7"/>
<feature type="non-terminal residue" evidence="11">
    <location>
        <position position="1"/>
    </location>
</feature>
<protein>
    <recommendedName>
        <fullName evidence="13">Sulfotransferase domain-containing protein</fullName>
    </recommendedName>
</protein>
<dbReference type="PANTHER" id="PTHR12129:SF15">
    <property type="entry name" value="URONYL 2-SULFOTRANSFERASE"/>
    <property type="match status" value="1"/>
</dbReference>
<dbReference type="PANTHER" id="PTHR12129">
    <property type="entry name" value="HEPARAN SULFATE 2-O-SULFOTRANSFERASE"/>
    <property type="match status" value="1"/>
</dbReference>
<organism evidence="11 12">
    <name type="scientific">Owenia fusiformis</name>
    <name type="common">Polychaete worm</name>
    <dbReference type="NCBI Taxonomy" id="6347"/>
    <lineage>
        <taxon>Eukaryota</taxon>
        <taxon>Metazoa</taxon>
        <taxon>Spiralia</taxon>
        <taxon>Lophotrochozoa</taxon>
        <taxon>Annelida</taxon>
        <taxon>Polychaeta</taxon>
        <taxon>Sedentaria</taxon>
        <taxon>Canalipalpata</taxon>
        <taxon>Sabellida</taxon>
        <taxon>Oweniida</taxon>
        <taxon>Oweniidae</taxon>
        <taxon>Owenia</taxon>
    </lineage>
</organism>
<name>A0A8S4P0J7_OWEFU</name>
<keyword evidence="4 10" id="KW-0812">Transmembrane</keyword>
<reference evidence="11" key="1">
    <citation type="submission" date="2022-03" db="EMBL/GenBank/DDBJ databases">
        <authorList>
            <person name="Martin C."/>
        </authorList>
    </citation>
    <scope>NUCLEOTIDE SEQUENCE</scope>
</reference>
<evidence type="ECO:0000256" key="10">
    <source>
        <dbReference type="SAM" id="Phobius"/>
    </source>
</evidence>
<evidence type="ECO:0000256" key="1">
    <source>
        <dbReference type="ARBA" id="ARBA00004323"/>
    </source>
</evidence>
<comment type="similarity">
    <text evidence="2">Belongs to the sulfotransferase 3 family.</text>
</comment>
<comment type="caution">
    <text evidence="11">The sequence shown here is derived from an EMBL/GenBank/DDBJ whole genome shotgun (WGS) entry which is preliminary data.</text>
</comment>
<evidence type="ECO:0000256" key="4">
    <source>
        <dbReference type="ARBA" id="ARBA00022692"/>
    </source>
</evidence>
<evidence type="ECO:0000256" key="7">
    <source>
        <dbReference type="ARBA" id="ARBA00023034"/>
    </source>
</evidence>
<evidence type="ECO:0000256" key="3">
    <source>
        <dbReference type="ARBA" id="ARBA00022679"/>
    </source>
</evidence>
<keyword evidence="8 10" id="KW-0472">Membrane</keyword>
<proteinExistence type="inferred from homology"/>
<keyword evidence="3" id="KW-0808">Transferase</keyword>
<dbReference type="GO" id="GO:0008146">
    <property type="term" value="F:sulfotransferase activity"/>
    <property type="evidence" value="ECO:0007669"/>
    <property type="project" value="InterPro"/>
</dbReference>
<evidence type="ECO:0000256" key="2">
    <source>
        <dbReference type="ARBA" id="ARBA00010569"/>
    </source>
</evidence>
<accession>A0A8S4P0J7</accession>
<dbReference type="Gene3D" id="3.40.50.300">
    <property type="entry name" value="P-loop containing nucleotide triphosphate hydrolases"/>
    <property type="match status" value="1"/>
</dbReference>
<keyword evidence="12" id="KW-1185">Reference proteome</keyword>
<keyword evidence="6 10" id="KW-1133">Transmembrane helix</keyword>
<evidence type="ECO:0008006" key="13">
    <source>
        <dbReference type="Google" id="ProtNLM"/>
    </source>
</evidence>
<evidence type="ECO:0000256" key="5">
    <source>
        <dbReference type="ARBA" id="ARBA00022968"/>
    </source>
</evidence>
<dbReference type="InterPro" id="IPR005331">
    <property type="entry name" value="Sulfotransferase"/>
</dbReference>
<dbReference type="GO" id="GO:0000139">
    <property type="term" value="C:Golgi membrane"/>
    <property type="evidence" value="ECO:0007669"/>
    <property type="project" value="UniProtKB-SubCell"/>
</dbReference>
<dbReference type="EMBL" id="CAIIXF020000006">
    <property type="protein sequence ID" value="CAH1786349.1"/>
    <property type="molecule type" value="Genomic_DNA"/>
</dbReference>